<organism evidence="1 2">
    <name type="scientific">Solanum commersonii</name>
    <name type="common">Commerson's wild potato</name>
    <name type="synonym">Commerson's nightshade</name>
    <dbReference type="NCBI Taxonomy" id="4109"/>
    <lineage>
        <taxon>Eukaryota</taxon>
        <taxon>Viridiplantae</taxon>
        <taxon>Streptophyta</taxon>
        <taxon>Embryophyta</taxon>
        <taxon>Tracheophyta</taxon>
        <taxon>Spermatophyta</taxon>
        <taxon>Magnoliopsida</taxon>
        <taxon>eudicotyledons</taxon>
        <taxon>Gunneridae</taxon>
        <taxon>Pentapetalae</taxon>
        <taxon>asterids</taxon>
        <taxon>lamiids</taxon>
        <taxon>Solanales</taxon>
        <taxon>Solanaceae</taxon>
        <taxon>Solanoideae</taxon>
        <taxon>Solaneae</taxon>
        <taxon>Solanum</taxon>
    </lineage>
</organism>
<accession>A0A9J5WZC7</accession>
<name>A0A9J5WZC7_SOLCO</name>
<dbReference type="Proteomes" id="UP000824120">
    <property type="component" value="Chromosome 10"/>
</dbReference>
<reference evidence="1 2" key="1">
    <citation type="submission" date="2020-09" db="EMBL/GenBank/DDBJ databases">
        <title>De no assembly of potato wild relative species, Solanum commersonii.</title>
        <authorList>
            <person name="Cho K."/>
        </authorList>
    </citation>
    <scope>NUCLEOTIDE SEQUENCE [LARGE SCALE GENOMIC DNA]</scope>
    <source>
        <strain evidence="1">LZ3.2</strain>
        <tissue evidence="1">Leaf</tissue>
    </source>
</reference>
<gene>
    <name evidence="1" type="ORF">H5410_051039</name>
</gene>
<evidence type="ECO:0000313" key="1">
    <source>
        <dbReference type="EMBL" id="KAG5580412.1"/>
    </source>
</evidence>
<comment type="caution">
    <text evidence="1">The sequence shown here is derived from an EMBL/GenBank/DDBJ whole genome shotgun (WGS) entry which is preliminary data.</text>
</comment>
<keyword evidence="2" id="KW-1185">Reference proteome</keyword>
<dbReference type="AlphaFoldDB" id="A0A9J5WZC7"/>
<sequence length="80" mass="8942">MQRHLSYSGLRALRDDASVNESEAEIDEELIEIREESLYRDLLDLEEMVVQSMTQTSLTEKSMVASYGAGLSEVTLGTEA</sequence>
<dbReference type="EMBL" id="JACXVP010000010">
    <property type="protein sequence ID" value="KAG5580412.1"/>
    <property type="molecule type" value="Genomic_DNA"/>
</dbReference>
<protein>
    <submittedName>
        <fullName evidence="1">Uncharacterized protein</fullName>
    </submittedName>
</protein>
<proteinExistence type="predicted"/>
<evidence type="ECO:0000313" key="2">
    <source>
        <dbReference type="Proteomes" id="UP000824120"/>
    </source>
</evidence>